<protein>
    <submittedName>
        <fullName evidence="1">Uncharacterized protein</fullName>
    </submittedName>
</protein>
<name>A0A2P5C1S0_PARAD</name>
<evidence type="ECO:0000313" key="2">
    <source>
        <dbReference type="Proteomes" id="UP000237105"/>
    </source>
</evidence>
<dbReference type="Pfam" id="PF06708">
    <property type="entry name" value="DUF1195"/>
    <property type="match status" value="1"/>
</dbReference>
<dbReference type="AlphaFoldDB" id="A0A2P5C1S0"/>
<dbReference type="InterPro" id="IPR010608">
    <property type="entry name" value="DUF1195"/>
</dbReference>
<evidence type="ECO:0000313" key="1">
    <source>
        <dbReference type="EMBL" id="PON54945.1"/>
    </source>
</evidence>
<sequence>MTDNNSPLLLRKDYSLRPATGFFGKTSYKYWVLAAVLLLAFSSLSSGQPVTCLGSTATSTNPSYDDLDILEVEEREKCDVPGVRDSAFSEIAKISILTLNLDPLPLQSTVRKLPHLLCTDY</sequence>
<organism evidence="1 2">
    <name type="scientific">Parasponia andersonii</name>
    <name type="common">Sponia andersonii</name>
    <dbReference type="NCBI Taxonomy" id="3476"/>
    <lineage>
        <taxon>Eukaryota</taxon>
        <taxon>Viridiplantae</taxon>
        <taxon>Streptophyta</taxon>
        <taxon>Embryophyta</taxon>
        <taxon>Tracheophyta</taxon>
        <taxon>Spermatophyta</taxon>
        <taxon>Magnoliopsida</taxon>
        <taxon>eudicotyledons</taxon>
        <taxon>Gunneridae</taxon>
        <taxon>Pentapetalae</taxon>
        <taxon>rosids</taxon>
        <taxon>fabids</taxon>
        <taxon>Rosales</taxon>
        <taxon>Cannabaceae</taxon>
        <taxon>Parasponia</taxon>
    </lineage>
</organism>
<dbReference type="EMBL" id="JXTB01000188">
    <property type="protein sequence ID" value="PON54945.1"/>
    <property type="molecule type" value="Genomic_DNA"/>
</dbReference>
<comment type="caution">
    <text evidence="1">The sequence shown here is derived from an EMBL/GenBank/DDBJ whole genome shotgun (WGS) entry which is preliminary data.</text>
</comment>
<keyword evidence="2" id="KW-1185">Reference proteome</keyword>
<dbReference type="STRING" id="3476.A0A2P5C1S0"/>
<dbReference type="PANTHER" id="PTHR34358:SF7">
    <property type="entry name" value="SUGAR TRANSPORTER"/>
    <property type="match status" value="1"/>
</dbReference>
<dbReference type="Proteomes" id="UP000237105">
    <property type="component" value="Unassembled WGS sequence"/>
</dbReference>
<accession>A0A2P5C1S0</accession>
<dbReference type="OrthoDB" id="2020737at2759"/>
<dbReference type="PANTHER" id="PTHR34358">
    <property type="entry name" value="OS03G0411600 PROTEIN"/>
    <property type="match status" value="1"/>
</dbReference>
<gene>
    <name evidence="1" type="ORF">PanWU01x14_191910</name>
</gene>
<reference evidence="2" key="1">
    <citation type="submission" date="2016-06" db="EMBL/GenBank/DDBJ databases">
        <title>Parallel loss of symbiosis genes in relatives of nitrogen-fixing non-legume Parasponia.</title>
        <authorList>
            <person name="Van Velzen R."/>
            <person name="Holmer R."/>
            <person name="Bu F."/>
            <person name="Rutten L."/>
            <person name="Van Zeijl A."/>
            <person name="Liu W."/>
            <person name="Santuari L."/>
            <person name="Cao Q."/>
            <person name="Sharma T."/>
            <person name="Shen D."/>
            <person name="Roswanjaya Y."/>
            <person name="Wardhani T."/>
            <person name="Kalhor M.S."/>
            <person name="Jansen J."/>
            <person name="Van den Hoogen J."/>
            <person name="Gungor B."/>
            <person name="Hartog M."/>
            <person name="Hontelez J."/>
            <person name="Verver J."/>
            <person name="Yang W.-C."/>
            <person name="Schijlen E."/>
            <person name="Repin R."/>
            <person name="Schilthuizen M."/>
            <person name="Schranz E."/>
            <person name="Heidstra R."/>
            <person name="Miyata K."/>
            <person name="Fedorova E."/>
            <person name="Kohlen W."/>
            <person name="Bisseling T."/>
            <person name="Smit S."/>
            <person name="Geurts R."/>
        </authorList>
    </citation>
    <scope>NUCLEOTIDE SEQUENCE [LARGE SCALE GENOMIC DNA]</scope>
    <source>
        <strain evidence="2">cv. WU1-14</strain>
    </source>
</reference>
<proteinExistence type="predicted"/>